<evidence type="ECO:0000313" key="2">
    <source>
        <dbReference type="EnsemblMetazoa" id="AEPI005267-PA"/>
    </source>
</evidence>
<feature type="region of interest" description="Disordered" evidence="1">
    <location>
        <begin position="139"/>
        <end position="205"/>
    </location>
</feature>
<sequence>MSSRKSRLSLSKQHKEKDVKTPNARRTSARTSLTWKSPETQKNGDSCEVSPSQGSDYSPMVPMTQDSSFHAINGVSWEWNSPQRLRDQQQVERPVAAKTYSQKLPLRPKYKDVPDTVPKKPTGFNKFISKLNLLMEKENVGDTELNAQELEPPQQEQDQEQELEKEHTQLQIDLPGDSCFLDDFSIEGGTKQSGASAKTQESDDDIFEEHIIETPVKRNTAPNELDDSKLDCLLIEASQTIEQMLNEPISEPTAFSPSPPPPSAPVAVNKKHVETNIPIEMNDSDMDGFLIQASLMVEEKFSDSSQESSSHSNNVQPQRQVKRSGSLRTMTYAPSNDCPKAESKSSVSSSEGKSEITMSQDELKALIEKKRQEALRRLQNNRLRRGIQGPTYHG</sequence>
<dbReference type="AlphaFoldDB" id="A0A182PEB2"/>
<dbReference type="EnsemblMetazoa" id="AEPI005267-RA">
    <property type="protein sequence ID" value="AEPI005267-PA"/>
    <property type="gene ID" value="AEPI005267"/>
</dbReference>
<keyword evidence="3" id="KW-1185">Reference proteome</keyword>
<feature type="compositionally biased region" description="Basic and acidic residues" evidence="1">
    <location>
        <begin position="109"/>
        <end position="118"/>
    </location>
</feature>
<organism evidence="2 3">
    <name type="scientific">Anopheles epiroticus</name>
    <dbReference type="NCBI Taxonomy" id="199890"/>
    <lineage>
        <taxon>Eukaryota</taxon>
        <taxon>Metazoa</taxon>
        <taxon>Ecdysozoa</taxon>
        <taxon>Arthropoda</taxon>
        <taxon>Hexapoda</taxon>
        <taxon>Insecta</taxon>
        <taxon>Pterygota</taxon>
        <taxon>Neoptera</taxon>
        <taxon>Endopterygota</taxon>
        <taxon>Diptera</taxon>
        <taxon>Nematocera</taxon>
        <taxon>Culicoidea</taxon>
        <taxon>Culicidae</taxon>
        <taxon>Anophelinae</taxon>
        <taxon>Anopheles</taxon>
    </lineage>
</organism>
<accession>A0A182PEB2</accession>
<feature type="compositionally biased region" description="Low complexity" evidence="1">
    <location>
        <begin position="303"/>
        <end position="312"/>
    </location>
</feature>
<feature type="region of interest" description="Disordered" evidence="1">
    <location>
        <begin position="85"/>
        <end position="122"/>
    </location>
</feature>
<feature type="region of interest" description="Disordered" evidence="1">
    <location>
        <begin position="1"/>
        <end position="65"/>
    </location>
</feature>
<reference evidence="3" key="1">
    <citation type="submission" date="2013-03" db="EMBL/GenBank/DDBJ databases">
        <title>The Genome Sequence of Anopheles epiroticus epiroticus2.</title>
        <authorList>
            <consortium name="The Broad Institute Genomics Platform"/>
            <person name="Neafsey D.E."/>
            <person name="Howell P."/>
            <person name="Walker B."/>
            <person name="Young S.K."/>
            <person name="Zeng Q."/>
            <person name="Gargeya S."/>
            <person name="Fitzgerald M."/>
            <person name="Haas B."/>
            <person name="Abouelleil A."/>
            <person name="Allen A.W."/>
            <person name="Alvarado L."/>
            <person name="Arachchi H.M."/>
            <person name="Berlin A.M."/>
            <person name="Chapman S.B."/>
            <person name="Gainer-Dewar J."/>
            <person name="Goldberg J."/>
            <person name="Griggs A."/>
            <person name="Gujja S."/>
            <person name="Hansen M."/>
            <person name="Howarth C."/>
            <person name="Imamovic A."/>
            <person name="Ireland A."/>
            <person name="Larimer J."/>
            <person name="McCowan C."/>
            <person name="Murphy C."/>
            <person name="Pearson M."/>
            <person name="Poon T.W."/>
            <person name="Priest M."/>
            <person name="Roberts A."/>
            <person name="Saif S."/>
            <person name="Shea T."/>
            <person name="Sisk P."/>
            <person name="Sykes S."/>
            <person name="Wortman J."/>
            <person name="Nusbaum C."/>
            <person name="Birren B."/>
        </authorList>
    </citation>
    <scope>NUCLEOTIDE SEQUENCE [LARGE SCALE GENOMIC DNA]</scope>
    <source>
        <strain evidence="3">Epiroticus2</strain>
    </source>
</reference>
<reference evidence="2" key="2">
    <citation type="submission" date="2020-05" db="UniProtKB">
        <authorList>
            <consortium name="EnsemblMetazoa"/>
        </authorList>
    </citation>
    <scope>IDENTIFICATION</scope>
    <source>
        <strain evidence="2">Epiroticus2</strain>
    </source>
</reference>
<dbReference type="VEuPathDB" id="VectorBase:AEPI005267"/>
<feature type="region of interest" description="Disordered" evidence="1">
    <location>
        <begin position="248"/>
        <end position="267"/>
    </location>
</feature>
<protein>
    <submittedName>
        <fullName evidence="2">Uncharacterized protein</fullName>
    </submittedName>
</protein>
<evidence type="ECO:0000313" key="3">
    <source>
        <dbReference type="Proteomes" id="UP000075885"/>
    </source>
</evidence>
<dbReference type="Proteomes" id="UP000075885">
    <property type="component" value="Unassembled WGS sequence"/>
</dbReference>
<feature type="region of interest" description="Disordered" evidence="1">
    <location>
        <begin position="300"/>
        <end position="357"/>
    </location>
</feature>
<evidence type="ECO:0000256" key="1">
    <source>
        <dbReference type="SAM" id="MobiDB-lite"/>
    </source>
</evidence>
<name>A0A182PEB2_9DIPT</name>
<feature type="compositionally biased region" description="Polar residues" evidence="1">
    <location>
        <begin position="190"/>
        <end position="199"/>
    </location>
</feature>
<feature type="compositionally biased region" description="Polar residues" evidence="1">
    <location>
        <begin position="24"/>
        <end position="56"/>
    </location>
</feature>
<proteinExistence type="predicted"/>